<dbReference type="EMBL" id="LN614830">
    <property type="protein sequence ID" value="CEG61108.1"/>
    <property type="molecule type" value="Genomic_DNA"/>
</dbReference>
<organism evidence="1 2">
    <name type="scientific">Legionella micdadei</name>
    <name type="common">Tatlockia micdadei</name>
    <dbReference type="NCBI Taxonomy" id="451"/>
    <lineage>
        <taxon>Bacteria</taxon>
        <taxon>Pseudomonadati</taxon>
        <taxon>Pseudomonadota</taxon>
        <taxon>Gammaproteobacteria</taxon>
        <taxon>Legionellales</taxon>
        <taxon>Legionellaceae</taxon>
        <taxon>Legionella</taxon>
    </lineage>
</organism>
<sequence length="62" mass="6793">MNYLEQHGMDELSGECLCCGAHGLSLLLTATNGTMKHSILFDAGPEGEVLMMHDCYWITCSI</sequence>
<evidence type="ECO:0000313" key="2">
    <source>
        <dbReference type="Proteomes" id="UP000032414"/>
    </source>
</evidence>
<accession>A0A098GF59</accession>
<dbReference type="AlphaFoldDB" id="A0A098GF59"/>
<dbReference type="Proteomes" id="UP000032414">
    <property type="component" value="Chromosome I"/>
</dbReference>
<name>A0A098GF59_LEGMI</name>
<dbReference type="HOGENOM" id="CLU_2902748_0_0_6"/>
<evidence type="ECO:0000313" key="1">
    <source>
        <dbReference type="EMBL" id="CEG61108.1"/>
    </source>
</evidence>
<dbReference type="KEGG" id="tmc:LMI_1815"/>
<protein>
    <submittedName>
        <fullName evidence="1">Uncharacterized protein</fullName>
    </submittedName>
</protein>
<reference evidence="2" key="1">
    <citation type="submission" date="2014-09" db="EMBL/GenBank/DDBJ databases">
        <authorList>
            <person name="Gomez-Valero L."/>
        </authorList>
    </citation>
    <scope>NUCLEOTIDE SEQUENCE [LARGE SCALE GENOMIC DNA]</scope>
    <source>
        <strain evidence="2">ATCC33218</strain>
    </source>
</reference>
<gene>
    <name evidence="1" type="ORF">LMI_1815</name>
</gene>
<dbReference type="RefSeq" id="WP_175576393.1">
    <property type="nucleotide sequence ID" value="NZ_CP020614.1"/>
</dbReference>
<proteinExistence type="predicted"/>